<evidence type="ECO:0000313" key="2">
    <source>
        <dbReference type="EMBL" id="EFJ29856.1"/>
    </source>
</evidence>
<evidence type="ECO:0000313" key="3">
    <source>
        <dbReference type="Proteomes" id="UP000001514"/>
    </source>
</evidence>
<protein>
    <submittedName>
        <fullName evidence="2">Uncharacterized protein</fullName>
    </submittedName>
</protein>
<keyword evidence="3" id="KW-1185">Reference proteome</keyword>
<feature type="compositionally biased region" description="Low complexity" evidence="1">
    <location>
        <begin position="697"/>
        <end position="713"/>
    </location>
</feature>
<name>D8RCI1_SELML</name>
<feature type="compositionally biased region" description="Low complexity" evidence="1">
    <location>
        <begin position="681"/>
        <end position="690"/>
    </location>
</feature>
<proteinExistence type="predicted"/>
<dbReference type="Gramene" id="EFJ29856">
    <property type="protein sequence ID" value="EFJ29856"/>
    <property type="gene ID" value="SELMODRAFT_409805"/>
</dbReference>
<dbReference type="STRING" id="88036.D8RCI1"/>
<gene>
    <name evidence="2" type="ORF">SELMODRAFT_409805</name>
</gene>
<feature type="region of interest" description="Disordered" evidence="1">
    <location>
        <begin position="591"/>
        <end position="617"/>
    </location>
</feature>
<dbReference type="EMBL" id="GL377576">
    <property type="protein sequence ID" value="EFJ29856.1"/>
    <property type="molecule type" value="Genomic_DNA"/>
</dbReference>
<dbReference type="Proteomes" id="UP000001514">
    <property type="component" value="Unassembled WGS sequence"/>
</dbReference>
<sequence length="728" mass="79883">MASSFCHPYSPVTKNPAVPYVFPDASPLPEVHQGRVRGWQLDRLFMLLMGTPRDKRDYAIGAFLWNGPLKPKDVDALWLSPGSTFEQIVQCPSPTSRMVDPWRNTGTDSRERRTIRELSCPPSSSIPSSTPTSGESTPSCPCFVVTIQAAALGPESFERTAWDVKEFGVSLRFGSVAAPRAKPKPKDDCEAVTLRDGPEVTHLSHSPANQVYKVQYYTRHGGEMIMKIGNHKRVIQLCIDSRFWHQHHAISWAGPRILPLLHTGAQRRSTPRAEGRRFYLVGMWFLRCEVPKDVDQGQMILLKLAKNGPPSTRSEVKVLAPHAFEKKKEAERYVTNGDESNTINGSDTIKKMVEKKVMQDYYEEEEEGVSKSFLERFSELTAQLTGAKRHVSKDLPINCGEGERSSIHPASIFSKTSKSEKKMAAFYKLAILVLLVCLDATADARKWSPKKPPAVPPMVFGAIFCDRCMDKTFSFATIAIPNVTAIIRCGDFQASNTTSEFGVFTIALPLEVGTSPAKLASCSVKVASDFSRVEGDLGTCNTPVKFQFQPWSPPSPPSMPAFQSSLKIARPWPFYSAGPFFFQPPEPLPSCNENPFRHPKPAVADDQGSSAAPPPHPAFPGFGNFPPFFPGAIPPVDHSTANKAAPPHPVFGYPPFAFPPPSPKPEPHGSNKAAPPPHSTPFPGFAWFPGAFPPHPSSSKPGSAPPKHGSPSAQAPPPFHGTKKHHHQ</sequence>
<organism evidence="3">
    <name type="scientific">Selaginella moellendorffii</name>
    <name type="common">Spikemoss</name>
    <dbReference type="NCBI Taxonomy" id="88036"/>
    <lineage>
        <taxon>Eukaryota</taxon>
        <taxon>Viridiplantae</taxon>
        <taxon>Streptophyta</taxon>
        <taxon>Embryophyta</taxon>
        <taxon>Tracheophyta</taxon>
        <taxon>Lycopodiopsida</taxon>
        <taxon>Selaginellales</taxon>
        <taxon>Selaginellaceae</taxon>
        <taxon>Selaginella</taxon>
    </lineage>
</organism>
<feature type="compositionally biased region" description="Low complexity" evidence="1">
    <location>
        <begin position="119"/>
        <end position="136"/>
    </location>
</feature>
<accession>D8RCI1</accession>
<feature type="region of interest" description="Disordered" evidence="1">
    <location>
        <begin position="655"/>
        <end position="728"/>
    </location>
</feature>
<dbReference type="AlphaFoldDB" id="D8RCI1"/>
<dbReference type="KEGG" id="smo:SELMODRAFT_409805"/>
<evidence type="ECO:0000256" key="1">
    <source>
        <dbReference type="SAM" id="MobiDB-lite"/>
    </source>
</evidence>
<dbReference type="InParanoid" id="D8RCI1"/>
<reference evidence="2 3" key="1">
    <citation type="journal article" date="2011" name="Science">
        <title>The Selaginella genome identifies genetic changes associated with the evolution of vascular plants.</title>
        <authorList>
            <person name="Banks J.A."/>
            <person name="Nishiyama T."/>
            <person name="Hasebe M."/>
            <person name="Bowman J.L."/>
            <person name="Gribskov M."/>
            <person name="dePamphilis C."/>
            <person name="Albert V.A."/>
            <person name="Aono N."/>
            <person name="Aoyama T."/>
            <person name="Ambrose B.A."/>
            <person name="Ashton N.W."/>
            <person name="Axtell M.J."/>
            <person name="Barker E."/>
            <person name="Barker M.S."/>
            <person name="Bennetzen J.L."/>
            <person name="Bonawitz N.D."/>
            <person name="Chapple C."/>
            <person name="Cheng C."/>
            <person name="Correa L.G."/>
            <person name="Dacre M."/>
            <person name="DeBarry J."/>
            <person name="Dreyer I."/>
            <person name="Elias M."/>
            <person name="Engstrom E.M."/>
            <person name="Estelle M."/>
            <person name="Feng L."/>
            <person name="Finet C."/>
            <person name="Floyd S.K."/>
            <person name="Frommer W.B."/>
            <person name="Fujita T."/>
            <person name="Gramzow L."/>
            <person name="Gutensohn M."/>
            <person name="Harholt J."/>
            <person name="Hattori M."/>
            <person name="Heyl A."/>
            <person name="Hirai T."/>
            <person name="Hiwatashi Y."/>
            <person name="Ishikawa M."/>
            <person name="Iwata M."/>
            <person name="Karol K.G."/>
            <person name="Koehler B."/>
            <person name="Kolukisaoglu U."/>
            <person name="Kubo M."/>
            <person name="Kurata T."/>
            <person name="Lalonde S."/>
            <person name="Li K."/>
            <person name="Li Y."/>
            <person name="Litt A."/>
            <person name="Lyons E."/>
            <person name="Manning G."/>
            <person name="Maruyama T."/>
            <person name="Michael T.P."/>
            <person name="Mikami K."/>
            <person name="Miyazaki S."/>
            <person name="Morinaga S."/>
            <person name="Murata T."/>
            <person name="Mueller-Roeber B."/>
            <person name="Nelson D.R."/>
            <person name="Obara M."/>
            <person name="Oguri Y."/>
            <person name="Olmstead R.G."/>
            <person name="Onodera N."/>
            <person name="Petersen B.L."/>
            <person name="Pils B."/>
            <person name="Prigge M."/>
            <person name="Rensing S.A."/>
            <person name="Riano-Pachon D.M."/>
            <person name="Roberts A.W."/>
            <person name="Sato Y."/>
            <person name="Scheller H.V."/>
            <person name="Schulz B."/>
            <person name="Schulz C."/>
            <person name="Shakirov E.V."/>
            <person name="Shibagaki N."/>
            <person name="Shinohara N."/>
            <person name="Shippen D.E."/>
            <person name="Soerensen I."/>
            <person name="Sotooka R."/>
            <person name="Sugimoto N."/>
            <person name="Sugita M."/>
            <person name="Sumikawa N."/>
            <person name="Tanurdzic M."/>
            <person name="Theissen G."/>
            <person name="Ulvskov P."/>
            <person name="Wakazuki S."/>
            <person name="Weng J.K."/>
            <person name="Willats W.W."/>
            <person name="Wipf D."/>
            <person name="Wolf P.G."/>
            <person name="Yang L."/>
            <person name="Zimmer A.D."/>
            <person name="Zhu Q."/>
            <person name="Mitros T."/>
            <person name="Hellsten U."/>
            <person name="Loque D."/>
            <person name="Otillar R."/>
            <person name="Salamov A."/>
            <person name="Schmutz J."/>
            <person name="Shapiro H."/>
            <person name="Lindquist E."/>
            <person name="Lucas S."/>
            <person name="Rokhsar D."/>
            <person name="Grigoriev I.V."/>
        </authorList>
    </citation>
    <scope>NUCLEOTIDE SEQUENCE [LARGE SCALE GENOMIC DNA]</scope>
</reference>
<feature type="region of interest" description="Disordered" evidence="1">
    <location>
        <begin position="96"/>
        <end position="136"/>
    </location>
</feature>
<dbReference type="HOGENOM" id="CLU_380541_0_0_1"/>